<dbReference type="RefSeq" id="WP_091689434.1">
    <property type="nucleotide sequence ID" value="NZ_CAAGSJ010000001.1"/>
</dbReference>
<dbReference type="Gene3D" id="3.40.50.2000">
    <property type="entry name" value="Glycogen Phosphorylase B"/>
    <property type="match status" value="2"/>
</dbReference>
<feature type="domain" description="Glycosyl transferase family 1" evidence="1">
    <location>
        <begin position="181"/>
        <end position="342"/>
    </location>
</feature>
<proteinExistence type="predicted"/>
<evidence type="ECO:0000313" key="4">
    <source>
        <dbReference type="Proteomes" id="UP000243338"/>
    </source>
</evidence>
<dbReference type="AlphaFoldDB" id="A0A1H9Z789"/>
<name>A0A1H9Z789_9EURY</name>
<dbReference type="EMBL" id="FOHQ01000002">
    <property type="protein sequence ID" value="SES77323.1"/>
    <property type="molecule type" value="Genomic_DNA"/>
</dbReference>
<keyword evidence="4" id="KW-1185">Reference proteome</keyword>
<dbReference type="PANTHER" id="PTHR12526">
    <property type="entry name" value="GLYCOSYLTRANSFERASE"/>
    <property type="match status" value="1"/>
</dbReference>
<dbReference type="GO" id="GO:0016757">
    <property type="term" value="F:glycosyltransferase activity"/>
    <property type="evidence" value="ECO:0007669"/>
    <property type="project" value="InterPro"/>
</dbReference>
<dbReference type="Proteomes" id="UP000243338">
    <property type="component" value="Unassembled WGS sequence"/>
</dbReference>
<dbReference type="STRING" id="1353158.SAMN04488587_0906"/>
<evidence type="ECO:0000259" key="2">
    <source>
        <dbReference type="Pfam" id="PF13439"/>
    </source>
</evidence>
<gene>
    <name evidence="3" type="ORF">SAMN04488587_0906</name>
</gene>
<dbReference type="InterPro" id="IPR001296">
    <property type="entry name" value="Glyco_trans_1"/>
</dbReference>
<organism evidence="3 4">
    <name type="scientific">Methanococcoides vulcani</name>
    <dbReference type="NCBI Taxonomy" id="1353158"/>
    <lineage>
        <taxon>Archaea</taxon>
        <taxon>Methanobacteriati</taxon>
        <taxon>Methanobacteriota</taxon>
        <taxon>Stenosarchaea group</taxon>
        <taxon>Methanomicrobia</taxon>
        <taxon>Methanosarcinales</taxon>
        <taxon>Methanosarcinaceae</taxon>
        <taxon>Methanococcoides</taxon>
    </lineage>
</organism>
<dbReference type="InterPro" id="IPR028098">
    <property type="entry name" value="Glyco_trans_4-like_N"/>
</dbReference>
<accession>A0A1H9Z789</accession>
<protein>
    <submittedName>
        <fullName evidence="3">Glycosyltransferase involved in cell wall bisynthesis</fullName>
    </submittedName>
</protein>
<reference evidence="4" key="1">
    <citation type="submission" date="2016-10" db="EMBL/GenBank/DDBJ databases">
        <authorList>
            <person name="Varghese N."/>
            <person name="Submissions S."/>
        </authorList>
    </citation>
    <scope>NUCLEOTIDE SEQUENCE [LARGE SCALE GENOMIC DNA]</scope>
    <source>
        <strain evidence="4">SLH 33</strain>
    </source>
</reference>
<dbReference type="Pfam" id="PF00534">
    <property type="entry name" value="Glycos_transf_1"/>
    <property type="match status" value="1"/>
</dbReference>
<feature type="domain" description="Glycosyltransferase subfamily 4-like N-terminal" evidence="2">
    <location>
        <begin position="18"/>
        <end position="168"/>
    </location>
</feature>
<dbReference type="PANTHER" id="PTHR12526:SF630">
    <property type="entry name" value="GLYCOSYLTRANSFERASE"/>
    <property type="match status" value="1"/>
</dbReference>
<dbReference type="Pfam" id="PF13439">
    <property type="entry name" value="Glyco_transf_4"/>
    <property type="match status" value="1"/>
</dbReference>
<dbReference type="OrthoDB" id="132546at2157"/>
<sequence>MTNKNTVLILGPTPPPMGGIATYVGDLLKSGINDEYNVLYLDTTRDYSIKKSLIKNLLLFLKNKFKLIYLLSFKRPKIVHIHTSSYMAFWEKSIFLIVSKLFFTKVIMHIHGGGFSEFYQNTRIPLTKSLIRFFLNISDRIIVLSNGWNDFFAEIVNKNKIIVIPNGVYSDLYLPDNVLKSKNGFIHILFAGYLAKEKGIYDILDSIPHVLQKHNNARFVFAGIEEKLGEFDKIKKYASELNIDNNTFFLGMLSKQEMVDTYKKSNIFILPSYIEGLPISILEAMAAGLPIISTPVGGIPEVIVDGENGFLITPGDSLELANKIIELIGSLKLRMMMGEFNQEKIRNNYDWKIIANQISDEYNKLLE</sequence>
<dbReference type="SUPFAM" id="SSF53756">
    <property type="entry name" value="UDP-Glycosyltransferase/glycogen phosphorylase"/>
    <property type="match status" value="1"/>
</dbReference>
<keyword evidence="3" id="KW-0808">Transferase</keyword>
<evidence type="ECO:0000313" key="3">
    <source>
        <dbReference type="EMBL" id="SES77323.1"/>
    </source>
</evidence>
<evidence type="ECO:0000259" key="1">
    <source>
        <dbReference type="Pfam" id="PF00534"/>
    </source>
</evidence>
<dbReference type="CDD" id="cd03801">
    <property type="entry name" value="GT4_PimA-like"/>
    <property type="match status" value="1"/>
</dbReference>